<feature type="transmembrane region" description="Helical" evidence="1">
    <location>
        <begin position="87"/>
        <end position="106"/>
    </location>
</feature>
<feature type="transmembrane region" description="Helical" evidence="1">
    <location>
        <begin position="53"/>
        <end position="75"/>
    </location>
</feature>
<evidence type="ECO:0000313" key="3">
    <source>
        <dbReference type="Proteomes" id="UP000187209"/>
    </source>
</evidence>
<evidence type="ECO:0000256" key="1">
    <source>
        <dbReference type="SAM" id="Phobius"/>
    </source>
</evidence>
<keyword evidence="1" id="KW-0812">Transmembrane</keyword>
<feature type="transmembrane region" description="Helical" evidence="1">
    <location>
        <begin position="160"/>
        <end position="184"/>
    </location>
</feature>
<proteinExistence type="predicted"/>
<gene>
    <name evidence="2" type="ORF">SteCoe_7983</name>
</gene>
<evidence type="ECO:0000313" key="2">
    <source>
        <dbReference type="EMBL" id="OMJ89806.1"/>
    </source>
</evidence>
<evidence type="ECO:0008006" key="4">
    <source>
        <dbReference type="Google" id="ProtNLM"/>
    </source>
</evidence>
<accession>A0A1R2CLG6</accession>
<dbReference type="PROSITE" id="PS51257">
    <property type="entry name" value="PROKAR_LIPOPROTEIN"/>
    <property type="match status" value="1"/>
</dbReference>
<dbReference type="OrthoDB" id="322139at2759"/>
<keyword evidence="3" id="KW-1185">Reference proteome</keyword>
<name>A0A1R2CLG6_9CILI</name>
<protein>
    <recommendedName>
        <fullName evidence="4">Intimal thickness related receptor IRP domain-containing protein</fullName>
    </recommendedName>
</protein>
<dbReference type="EMBL" id="MPUH01000117">
    <property type="protein sequence ID" value="OMJ89806.1"/>
    <property type="molecule type" value="Genomic_DNA"/>
</dbReference>
<keyword evidence="1" id="KW-0472">Membrane</keyword>
<feature type="transmembrane region" description="Helical" evidence="1">
    <location>
        <begin position="12"/>
        <end position="33"/>
    </location>
</feature>
<keyword evidence="1" id="KW-1133">Transmembrane helix</keyword>
<organism evidence="2 3">
    <name type="scientific">Stentor coeruleus</name>
    <dbReference type="NCBI Taxonomy" id="5963"/>
    <lineage>
        <taxon>Eukaryota</taxon>
        <taxon>Sar</taxon>
        <taxon>Alveolata</taxon>
        <taxon>Ciliophora</taxon>
        <taxon>Postciliodesmatophora</taxon>
        <taxon>Heterotrichea</taxon>
        <taxon>Heterotrichida</taxon>
        <taxon>Stentoridae</taxon>
        <taxon>Stentor</taxon>
    </lineage>
</organism>
<sequence length="231" mass="26683">MIQFKLYSFFDKGSLLILGLLHLNLISSCIFTISCESYIPTLSYLGTFRLHDLGFILALTLQSFMLLILFIAFHHSLDVALSKDDKHFLMIHEITILIFIVFLGIIDESSSIDFNPFDDIHRFISFAFAGFCISWGYWALKFLANNVLDEEQKLNHKIAFKVYLAAVAFTVLTLFQWLFAYTIYNNLLFNQISESLCEWTAVIISARFPYYLCRVMENTVSISNAKEKSKN</sequence>
<feature type="transmembrane region" description="Helical" evidence="1">
    <location>
        <begin position="126"/>
        <end position="148"/>
    </location>
</feature>
<dbReference type="Proteomes" id="UP000187209">
    <property type="component" value="Unassembled WGS sequence"/>
</dbReference>
<dbReference type="AlphaFoldDB" id="A0A1R2CLG6"/>
<comment type="caution">
    <text evidence="2">The sequence shown here is derived from an EMBL/GenBank/DDBJ whole genome shotgun (WGS) entry which is preliminary data.</text>
</comment>
<reference evidence="2 3" key="1">
    <citation type="submission" date="2016-11" db="EMBL/GenBank/DDBJ databases">
        <title>The macronuclear genome of Stentor coeruleus: a giant cell with tiny introns.</title>
        <authorList>
            <person name="Slabodnick M."/>
            <person name="Ruby J.G."/>
            <person name="Reiff S.B."/>
            <person name="Swart E.C."/>
            <person name="Gosai S."/>
            <person name="Prabakaran S."/>
            <person name="Witkowska E."/>
            <person name="Larue G.E."/>
            <person name="Fisher S."/>
            <person name="Freeman R.M."/>
            <person name="Gunawardena J."/>
            <person name="Chu W."/>
            <person name="Stover N.A."/>
            <person name="Gregory B.D."/>
            <person name="Nowacki M."/>
            <person name="Derisi J."/>
            <person name="Roy S.W."/>
            <person name="Marshall W.F."/>
            <person name="Sood P."/>
        </authorList>
    </citation>
    <scope>NUCLEOTIDE SEQUENCE [LARGE SCALE GENOMIC DNA]</scope>
    <source>
        <strain evidence="2">WM001</strain>
    </source>
</reference>